<dbReference type="PANTHER" id="PTHR23410:SF12">
    <property type="entry name" value="LARGE RIBOSOMAL SUBUNIT PROTEIN UL18"/>
    <property type="match status" value="1"/>
</dbReference>
<comment type="caution">
    <text evidence="6">The sequence shown here is derived from an EMBL/GenBank/DDBJ whole genome shotgun (WGS) entry which is preliminary data.</text>
</comment>
<organism evidence="6 7">
    <name type="scientific">Molossus molossus</name>
    <name type="common">Pallas' mastiff bat</name>
    <name type="synonym">Vespertilio molossus</name>
    <dbReference type="NCBI Taxonomy" id="27622"/>
    <lineage>
        <taxon>Eukaryota</taxon>
        <taxon>Metazoa</taxon>
        <taxon>Chordata</taxon>
        <taxon>Craniata</taxon>
        <taxon>Vertebrata</taxon>
        <taxon>Euteleostomi</taxon>
        <taxon>Mammalia</taxon>
        <taxon>Eutheria</taxon>
        <taxon>Laurasiatheria</taxon>
        <taxon>Chiroptera</taxon>
        <taxon>Yangochiroptera</taxon>
        <taxon>Molossidae</taxon>
        <taxon>Molossus</taxon>
    </lineage>
</organism>
<proteinExistence type="inferred from homology"/>
<keyword evidence="2 6" id="KW-0689">Ribosomal protein</keyword>
<dbReference type="GO" id="GO:0008097">
    <property type="term" value="F:5S rRNA binding"/>
    <property type="evidence" value="ECO:0007669"/>
    <property type="project" value="InterPro"/>
</dbReference>
<protein>
    <recommendedName>
        <fullName evidence="4">Large ribosomal subunit protein uL18</fullName>
    </recommendedName>
    <alternativeName>
        <fullName evidence="5">60S ribosomal protein L5</fullName>
    </alternativeName>
</protein>
<dbReference type="GO" id="GO:0003735">
    <property type="term" value="F:structural constituent of ribosome"/>
    <property type="evidence" value="ECO:0007669"/>
    <property type="project" value="InterPro"/>
</dbReference>
<dbReference type="GO" id="GO:0000027">
    <property type="term" value="P:ribosomal large subunit assembly"/>
    <property type="evidence" value="ECO:0007669"/>
    <property type="project" value="TreeGrafter"/>
</dbReference>
<dbReference type="GO" id="GO:0022625">
    <property type="term" value="C:cytosolic large ribosomal subunit"/>
    <property type="evidence" value="ECO:0007669"/>
    <property type="project" value="TreeGrafter"/>
</dbReference>
<evidence type="ECO:0000256" key="3">
    <source>
        <dbReference type="ARBA" id="ARBA00023274"/>
    </source>
</evidence>
<dbReference type="AlphaFoldDB" id="A0A7J8G1Z9"/>
<dbReference type="Proteomes" id="UP000550707">
    <property type="component" value="Unassembled WGS sequence"/>
</dbReference>
<dbReference type="Pfam" id="PF17144">
    <property type="entry name" value="Ribosomal_L5e"/>
    <property type="match status" value="1"/>
</dbReference>
<evidence type="ECO:0000256" key="2">
    <source>
        <dbReference type="ARBA" id="ARBA00022980"/>
    </source>
</evidence>
<sequence length="121" mass="13878">MTRRKTDFCAQRCLVIQDKNKYISPKFRMIVRVTNRDIICQIAFAHIEGNMIVCAAYAHELPEYSVKVGLTHFTAVCCTGQLLARRLLRRFGMDRVCEDQVEVMNTMWGPLMVNLVPSPAI</sequence>
<reference evidence="6 7" key="1">
    <citation type="journal article" date="2020" name="Nature">
        <title>Six reference-quality genomes reveal evolution of bat adaptations.</title>
        <authorList>
            <person name="Jebb D."/>
            <person name="Huang Z."/>
            <person name="Pippel M."/>
            <person name="Hughes G.M."/>
            <person name="Lavrichenko K."/>
            <person name="Devanna P."/>
            <person name="Winkler S."/>
            <person name="Jermiin L.S."/>
            <person name="Skirmuntt E.C."/>
            <person name="Katzourakis A."/>
            <person name="Burkitt-Gray L."/>
            <person name="Ray D.A."/>
            <person name="Sullivan K.A.M."/>
            <person name="Roscito J.G."/>
            <person name="Kirilenko B.M."/>
            <person name="Davalos L.M."/>
            <person name="Corthals A.P."/>
            <person name="Power M.L."/>
            <person name="Jones G."/>
            <person name="Ransome R.D."/>
            <person name="Dechmann D.K.N."/>
            <person name="Locatelli A.G."/>
            <person name="Puechmaille S.J."/>
            <person name="Fedrigo O."/>
            <person name="Jarvis E.D."/>
            <person name="Hiller M."/>
            <person name="Vernes S.C."/>
            <person name="Myers E.W."/>
            <person name="Teeling E.C."/>
        </authorList>
    </citation>
    <scope>NUCLEOTIDE SEQUENCE [LARGE SCALE GENOMIC DNA]</scope>
    <source>
        <strain evidence="6">MMolMol1</strain>
        <tissue evidence="6">Muscle</tissue>
    </source>
</reference>
<dbReference type="EMBL" id="JACASF010000010">
    <property type="protein sequence ID" value="KAF6453725.1"/>
    <property type="molecule type" value="Genomic_DNA"/>
</dbReference>
<evidence type="ECO:0000256" key="1">
    <source>
        <dbReference type="ARBA" id="ARBA00007116"/>
    </source>
</evidence>
<keyword evidence="3" id="KW-0687">Ribonucleoprotein</keyword>
<dbReference type="GO" id="GO:0006412">
    <property type="term" value="P:translation"/>
    <property type="evidence" value="ECO:0007669"/>
    <property type="project" value="InterPro"/>
</dbReference>
<dbReference type="SUPFAM" id="SSF53137">
    <property type="entry name" value="Translational machinery components"/>
    <property type="match status" value="1"/>
</dbReference>
<dbReference type="CDD" id="cd00432">
    <property type="entry name" value="Ribosomal_L18_L5e"/>
    <property type="match status" value="1"/>
</dbReference>
<dbReference type="InterPro" id="IPR005485">
    <property type="entry name" value="Rbsml_uL18_euk_arch"/>
</dbReference>
<name>A0A7J8G1Z9_MOLMO</name>
<dbReference type="PANTHER" id="PTHR23410">
    <property type="entry name" value="RIBOSOMAL PROTEIN L5-RELATED"/>
    <property type="match status" value="1"/>
</dbReference>
<evidence type="ECO:0000313" key="7">
    <source>
        <dbReference type="Proteomes" id="UP000550707"/>
    </source>
</evidence>
<dbReference type="InterPro" id="IPR057268">
    <property type="entry name" value="Ribosomal_L18"/>
</dbReference>
<dbReference type="Gene3D" id="3.30.420.100">
    <property type="match status" value="1"/>
</dbReference>
<dbReference type="PRINTS" id="PR00058">
    <property type="entry name" value="RIBOSOMALL5"/>
</dbReference>
<gene>
    <name evidence="6" type="ORF">HJG59_015842</name>
</gene>
<evidence type="ECO:0000313" key="6">
    <source>
        <dbReference type="EMBL" id="KAF6453725.1"/>
    </source>
</evidence>
<accession>A0A7J8G1Z9</accession>
<evidence type="ECO:0000256" key="4">
    <source>
        <dbReference type="ARBA" id="ARBA00035197"/>
    </source>
</evidence>
<keyword evidence="7" id="KW-1185">Reference proteome</keyword>
<evidence type="ECO:0000256" key="5">
    <source>
        <dbReference type="ARBA" id="ARBA00035352"/>
    </source>
</evidence>
<dbReference type="InParanoid" id="A0A7J8G1Z9"/>
<comment type="similarity">
    <text evidence="1">Belongs to the universal ribosomal protein uL18 family.</text>
</comment>